<sequence length="259" mass="29443">MDVTTDLPIPQIMIFDIGKEEAFYLDRLDSSDENNMNSPQSVYMRQITKRVMPILLAKQGEGGLATVDVQMLNYGNKLDLTGWHGDFVGTDSAGIPITTDNNFDSKDPTSGLISFSLPKEATIHAGDYRNAYFKFRDKNLNVVKTLFFNVRILEDSNYYPDELPHKEYWGEGERALYELGQLQKSYTDLIMNNIQNLDDIVLAKLSDYNNRMSVIEEAIKNNDFTKAIQTALNSDFAIGQVDPDIEKHWQYIESELGAD</sequence>
<proteinExistence type="predicted"/>
<dbReference type="InterPro" id="IPR018913">
    <property type="entry name" value="BppU_N"/>
</dbReference>
<feature type="domain" description="BppU N-terminal" evidence="1">
    <location>
        <begin position="54"/>
        <end position="156"/>
    </location>
</feature>
<evidence type="ECO:0000259" key="1">
    <source>
        <dbReference type="Pfam" id="PF10651"/>
    </source>
</evidence>
<dbReference type="AlphaFoldDB" id="A0A0R1KVP1"/>
<evidence type="ECO:0000313" key="2">
    <source>
        <dbReference type="EMBL" id="KRK84537.1"/>
    </source>
</evidence>
<accession>A0A0R1KVP1</accession>
<dbReference type="Pfam" id="PF10651">
    <property type="entry name" value="BppU_N"/>
    <property type="match status" value="1"/>
</dbReference>
<dbReference type="EMBL" id="AZDY01000012">
    <property type="protein sequence ID" value="KRK84537.1"/>
    <property type="molecule type" value="Genomic_DNA"/>
</dbReference>
<dbReference type="PATRIC" id="fig|1423788.3.peg.786"/>
<name>A0A0R1KVP1_9LACO</name>
<dbReference type="Proteomes" id="UP000051515">
    <property type="component" value="Unassembled WGS sequence"/>
</dbReference>
<organism evidence="2 3">
    <name type="scientific">Companilactobacillus bobalius DSM 19674</name>
    <dbReference type="NCBI Taxonomy" id="1423788"/>
    <lineage>
        <taxon>Bacteria</taxon>
        <taxon>Bacillati</taxon>
        <taxon>Bacillota</taxon>
        <taxon>Bacilli</taxon>
        <taxon>Lactobacillales</taxon>
        <taxon>Lactobacillaceae</taxon>
        <taxon>Companilactobacillus</taxon>
        <taxon>Companilactobacillus bobalius</taxon>
    </lineage>
</organism>
<protein>
    <recommendedName>
        <fullName evidence="1">BppU N-terminal domain-containing protein</fullName>
    </recommendedName>
</protein>
<comment type="caution">
    <text evidence="2">The sequence shown here is derived from an EMBL/GenBank/DDBJ whole genome shotgun (WGS) entry which is preliminary data.</text>
</comment>
<dbReference type="OrthoDB" id="2303580at2"/>
<evidence type="ECO:0000313" key="3">
    <source>
        <dbReference type="Proteomes" id="UP000051515"/>
    </source>
</evidence>
<dbReference type="RefSeq" id="WP_056950690.1">
    <property type="nucleotide sequence ID" value="NZ_AZDY01000012.1"/>
</dbReference>
<dbReference type="Gene3D" id="2.60.40.3350">
    <property type="match status" value="1"/>
</dbReference>
<gene>
    <name evidence="2" type="ORF">FC78_GL000768</name>
</gene>
<dbReference type="STRING" id="1423788.FC78_GL000768"/>
<reference evidence="2 3" key="1">
    <citation type="journal article" date="2015" name="Genome Announc.">
        <title>Expanding the biotechnology potential of lactobacilli through comparative genomics of 213 strains and associated genera.</title>
        <authorList>
            <person name="Sun Z."/>
            <person name="Harris H.M."/>
            <person name="McCann A."/>
            <person name="Guo C."/>
            <person name="Argimon S."/>
            <person name="Zhang W."/>
            <person name="Yang X."/>
            <person name="Jeffery I.B."/>
            <person name="Cooney J.C."/>
            <person name="Kagawa T.F."/>
            <person name="Liu W."/>
            <person name="Song Y."/>
            <person name="Salvetti E."/>
            <person name="Wrobel A."/>
            <person name="Rasinkangas P."/>
            <person name="Parkhill J."/>
            <person name="Rea M.C."/>
            <person name="O'Sullivan O."/>
            <person name="Ritari J."/>
            <person name="Douillard F.P."/>
            <person name="Paul Ross R."/>
            <person name="Yang R."/>
            <person name="Briner A.E."/>
            <person name="Felis G.E."/>
            <person name="de Vos W.M."/>
            <person name="Barrangou R."/>
            <person name="Klaenhammer T.R."/>
            <person name="Caufield P.W."/>
            <person name="Cui Y."/>
            <person name="Zhang H."/>
            <person name="O'Toole P.W."/>
        </authorList>
    </citation>
    <scope>NUCLEOTIDE SEQUENCE [LARGE SCALE GENOMIC DNA]</scope>
    <source>
        <strain evidence="2 3">DSM 19674</strain>
    </source>
</reference>
<keyword evidence="3" id="KW-1185">Reference proteome</keyword>